<dbReference type="PANTHER" id="PTHR10151:SF120">
    <property type="entry name" value="BIS(5'-ADENOSYL)-TRIPHOSPHATASE"/>
    <property type="match status" value="1"/>
</dbReference>
<sequence>MKVILAVIDGMAFHLVDNFLYHLNTLYKFSQEGVYGRLESVYPAITPIALASLFTGLQPKNHGIVSPKIFVKGRKLSYPLTAYNSSSLTAEPIWSILGKKGYKVLVTSAPQALPDKWKLDNVILFDPYKSKIKKCTKGYMLKEGENKILGNKWNVKIDNGTFYITLPDGREVKLAQGEWSNPIEFNAKCGGKEVNGTAFLHAREKDIYLTPPSFFTDWSNNKTLLDEVWKNVALKEGIILDGDYKSLNKGLISFDEYMKTVELSYNFFYKYTEYLLTKISWDFAITYLPTIDNLQHLLYGIDDSRALDVIFNAYKLADKFVELNSRYADTIFICSDHGISKIRKKIYINKILEKINVLKIEDGKIDWRRTKAFYGGGGIIRINLKDREENGIVSKEEFPKLVKYIVRNLENIVDDGEKVFTRIYEKESPAGDREGDIEITPRYLYGMSSDVESNDDEIIKQVIPYKTSTGDHGYFRKEDMYGVFFAYGDKIKKTHERMEVRIIDIAPTILKLFNVQNKKSDGRALVEVLRL</sequence>
<reference evidence="1 2" key="1">
    <citation type="journal article" date="2015" name="Appl. Environ. Microbiol.">
        <title>Nanoarchaeota, Their Sulfolobales Host, and Nanoarchaeota Virus Distribution across Yellowstone National Park Hot Springs.</title>
        <authorList>
            <person name="Munson-McGee J.H."/>
            <person name="Field E.K."/>
            <person name="Bateson M."/>
            <person name="Rooney C."/>
            <person name="Stepanauskas R."/>
            <person name="Young M.J."/>
        </authorList>
    </citation>
    <scope>NUCLEOTIDE SEQUENCE [LARGE SCALE GENOMIC DNA]</scope>
    <source>
        <strain evidence="1">SCGC AC-742_N10</strain>
    </source>
</reference>
<dbReference type="Pfam" id="PF01663">
    <property type="entry name" value="Phosphodiest"/>
    <property type="match status" value="1"/>
</dbReference>
<dbReference type="AlphaFoldDB" id="A0A2T9X9I6"/>
<dbReference type="InterPro" id="IPR002591">
    <property type="entry name" value="Phosphodiest/P_Trfase"/>
</dbReference>
<evidence type="ECO:0000313" key="2">
    <source>
        <dbReference type="Proteomes" id="UP000245638"/>
    </source>
</evidence>
<proteinExistence type="predicted"/>
<evidence type="ECO:0000313" key="1">
    <source>
        <dbReference type="EMBL" id="PVU76758.1"/>
    </source>
</evidence>
<organism evidence="1 2">
    <name type="scientific">Acidianus hospitalis</name>
    <dbReference type="NCBI Taxonomy" id="563177"/>
    <lineage>
        <taxon>Archaea</taxon>
        <taxon>Thermoproteota</taxon>
        <taxon>Thermoprotei</taxon>
        <taxon>Sulfolobales</taxon>
        <taxon>Sulfolobaceae</taxon>
        <taxon>Acidianus</taxon>
    </lineage>
</organism>
<dbReference type="Proteomes" id="UP000245638">
    <property type="component" value="Unassembled WGS sequence"/>
</dbReference>
<dbReference type="PANTHER" id="PTHR10151">
    <property type="entry name" value="ECTONUCLEOTIDE PYROPHOSPHATASE/PHOSPHODIESTERASE"/>
    <property type="match status" value="1"/>
</dbReference>
<comment type="caution">
    <text evidence="1">The sequence shown here is derived from an EMBL/GenBank/DDBJ whole genome shotgun (WGS) entry which is preliminary data.</text>
</comment>
<dbReference type="SUPFAM" id="SSF53649">
    <property type="entry name" value="Alkaline phosphatase-like"/>
    <property type="match status" value="1"/>
</dbReference>
<name>A0A2T9X9I6_9CREN</name>
<protein>
    <submittedName>
        <fullName evidence="1">Nucleotide pyrophosphatase</fullName>
    </submittedName>
</protein>
<dbReference type="InterPro" id="IPR017850">
    <property type="entry name" value="Alkaline_phosphatase_core_sf"/>
</dbReference>
<gene>
    <name evidence="1" type="ORF">DDW13_02235</name>
</gene>
<dbReference type="Gene3D" id="3.40.720.10">
    <property type="entry name" value="Alkaline Phosphatase, subunit A"/>
    <property type="match status" value="2"/>
</dbReference>
<dbReference type="GO" id="GO:0016787">
    <property type="term" value="F:hydrolase activity"/>
    <property type="evidence" value="ECO:0007669"/>
    <property type="project" value="UniProtKB-ARBA"/>
</dbReference>
<dbReference type="EMBL" id="QEFD01000069">
    <property type="protein sequence ID" value="PVU76758.1"/>
    <property type="molecule type" value="Genomic_DNA"/>
</dbReference>
<accession>A0A2T9X9I6</accession>